<gene>
    <name evidence="2" type="ORF">P5G49_01015</name>
</gene>
<reference evidence="2" key="1">
    <citation type="submission" date="2023-03" db="EMBL/GenBank/DDBJ databases">
        <title>MT1 and MT2 Draft Genomes of Novel Species.</title>
        <authorList>
            <person name="Venkateswaran K."/>
        </authorList>
    </citation>
    <scope>NUCLEOTIDE SEQUENCE</scope>
    <source>
        <strain evidence="2">F6_3S_P_2</strain>
    </source>
</reference>
<dbReference type="Proteomes" id="UP001175097">
    <property type="component" value="Unassembled WGS sequence"/>
</dbReference>
<accession>A0ABT8JLY8</accession>
<keyword evidence="1" id="KW-0812">Transmembrane</keyword>
<name>A0ABT8JLY8_9BACL</name>
<dbReference type="EMBL" id="JAROCC010000001">
    <property type="protein sequence ID" value="MDN4606057.1"/>
    <property type="molecule type" value="Genomic_DNA"/>
</dbReference>
<feature type="transmembrane region" description="Helical" evidence="1">
    <location>
        <begin position="219"/>
        <end position="238"/>
    </location>
</feature>
<feature type="transmembrane region" description="Helical" evidence="1">
    <location>
        <begin position="72"/>
        <end position="91"/>
    </location>
</feature>
<evidence type="ECO:0000313" key="3">
    <source>
        <dbReference type="Proteomes" id="UP001175097"/>
    </source>
</evidence>
<evidence type="ECO:0000256" key="1">
    <source>
        <dbReference type="SAM" id="Phobius"/>
    </source>
</evidence>
<keyword evidence="3" id="KW-1185">Reference proteome</keyword>
<dbReference type="RefSeq" id="WP_301241602.1">
    <property type="nucleotide sequence ID" value="NZ_JAROCC010000001.1"/>
</dbReference>
<protein>
    <submittedName>
        <fullName evidence="2">Beta-carotene 15,15'-monooxygenase</fullName>
    </submittedName>
</protein>
<proteinExistence type="predicted"/>
<feature type="transmembrane region" description="Helical" evidence="1">
    <location>
        <begin position="97"/>
        <end position="121"/>
    </location>
</feature>
<comment type="caution">
    <text evidence="2">The sequence shown here is derived from an EMBL/GenBank/DDBJ whole genome shotgun (WGS) entry which is preliminary data.</text>
</comment>
<feature type="transmembrane region" description="Helical" evidence="1">
    <location>
        <begin position="40"/>
        <end position="60"/>
    </location>
</feature>
<keyword evidence="1" id="KW-1133">Transmembrane helix</keyword>
<evidence type="ECO:0000313" key="2">
    <source>
        <dbReference type="EMBL" id="MDN4606057.1"/>
    </source>
</evidence>
<organism evidence="2 3">
    <name type="scientific">Sporosarcina highlanderae</name>
    <dbReference type="NCBI Taxonomy" id="3035916"/>
    <lineage>
        <taxon>Bacteria</taxon>
        <taxon>Bacillati</taxon>
        <taxon>Bacillota</taxon>
        <taxon>Bacilli</taxon>
        <taxon>Bacillales</taxon>
        <taxon>Caryophanaceae</taxon>
        <taxon>Sporosarcina</taxon>
    </lineage>
</organism>
<feature type="transmembrane region" description="Helical" evidence="1">
    <location>
        <begin position="193"/>
        <end position="214"/>
    </location>
</feature>
<keyword evidence="1" id="KW-0472">Membrane</keyword>
<feature type="transmembrane region" description="Helical" evidence="1">
    <location>
        <begin position="155"/>
        <end position="173"/>
    </location>
</feature>
<sequence>MVLTRSRSKQGLFAGPLLVVLVSNYFVYRLPAIPVPENARAVVIGSLLDLAIVAPLLILALTKKKGFSLKRFITFMVMGLIAAKFIIPADYFEPFKFVPYAAIGVEGLIILAEIGLVFLLVKHLPGIIKEIKKHQTGSLFAFPTLVKEKVSSHPLITIVAAESLMFYYAFATWKRKPPVGENLFTLHQKTSLLAFNIMLIHAIAIETIGIHWWLHEKSIILSIVLLIINIYTILYFIADIQVVRLNPLKMNENHMQVSLSLGKRMEIPYETIQKIDWGPDAEHFNLKSKGLIEFIARDFEEAKPHCIIHFNKPLKATLILGFEKEVNAAAIRVDEPEIFQHMLENKRSLPLPK</sequence>
<feature type="transmembrane region" description="Helical" evidence="1">
    <location>
        <begin position="12"/>
        <end position="28"/>
    </location>
</feature>